<comment type="similarity">
    <text evidence="1 7">Belongs to the AB hydrolase superfamily. Lipase family.</text>
</comment>
<dbReference type="InterPro" id="IPR025483">
    <property type="entry name" value="Lipase_euk"/>
</dbReference>
<protein>
    <recommendedName>
        <fullName evidence="7">Lipase</fullName>
    </recommendedName>
</protein>
<evidence type="ECO:0000256" key="8">
    <source>
        <dbReference type="PIRSR" id="PIRSR000862-1"/>
    </source>
</evidence>
<organism evidence="10">
    <name type="scientific">Lygus hesperus</name>
    <name type="common">Western plant bug</name>
    <dbReference type="NCBI Taxonomy" id="30085"/>
    <lineage>
        <taxon>Eukaryota</taxon>
        <taxon>Metazoa</taxon>
        <taxon>Ecdysozoa</taxon>
        <taxon>Arthropoda</taxon>
        <taxon>Hexapoda</taxon>
        <taxon>Insecta</taxon>
        <taxon>Pterygota</taxon>
        <taxon>Neoptera</taxon>
        <taxon>Paraneoptera</taxon>
        <taxon>Hemiptera</taxon>
        <taxon>Heteroptera</taxon>
        <taxon>Panheteroptera</taxon>
        <taxon>Cimicomorpha</taxon>
        <taxon>Miridae</taxon>
        <taxon>Mirini</taxon>
        <taxon>Lygus</taxon>
    </lineage>
</organism>
<dbReference type="GO" id="GO:0016788">
    <property type="term" value="F:hydrolase activity, acting on ester bonds"/>
    <property type="evidence" value="ECO:0007669"/>
    <property type="project" value="InterPro"/>
</dbReference>
<dbReference type="FunFam" id="3.40.50.1820:FF:000057">
    <property type="entry name" value="Lipase"/>
    <property type="match status" value="1"/>
</dbReference>
<feature type="domain" description="Partial AB-hydrolase lipase" evidence="9">
    <location>
        <begin position="50"/>
        <end position="104"/>
    </location>
</feature>
<keyword evidence="6" id="KW-0325">Glycoprotein</keyword>
<dbReference type="EMBL" id="GBRD01004438">
    <property type="protein sequence ID" value="JAG61383.1"/>
    <property type="molecule type" value="Transcribed_RNA"/>
</dbReference>
<feature type="active site" description="Nucleophile" evidence="8">
    <location>
        <position position="182"/>
    </location>
</feature>
<evidence type="ECO:0000256" key="5">
    <source>
        <dbReference type="ARBA" id="ARBA00023098"/>
    </source>
</evidence>
<dbReference type="PANTHER" id="PTHR11005">
    <property type="entry name" value="LYSOSOMAL ACID LIPASE-RELATED"/>
    <property type="match status" value="1"/>
</dbReference>
<dbReference type="EMBL" id="GDHC01006138">
    <property type="protein sequence ID" value="JAQ12491.1"/>
    <property type="molecule type" value="Transcribed_RNA"/>
</dbReference>
<evidence type="ECO:0000256" key="2">
    <source>
        <dbReference type="ARBA" id="ARBA00022729"/>
    </source>
</evidence>
<name>A0A0A9WDB0_LYGHE</name>
<keyword evidence="5" id="KW-0443">Lipid metabolism</keyword>
<dbReference type="InterPro" id="IPR029058">
    <property type="entry name" value="AB_hydrolase_fold"/>
</dbReference>
<evidence type="ECO:0000256" key="6">
    <source>
        <dbReference type="ARBA" id="ARBA00023180"/>
    </source>
</evidence>
<evidence type="ECO:0000259" key="9">
    <source>
        <dbReference type="Pfam" id="PF04083"/>
    </source>
</evidence>
<evidence type="ECO:0000313" key="10">
    <source>
        <dbReference type="EMBL" id="JAG02850.1"/>
    </source>
</evidence>
<reference evidence="12" key="4">
    <citation type="journal article" date="2016" name="Gigascience">
        <title>De novo construction of an expanded transcriptome assembly for the western tarnished plant bug, Lygus hesperus.</title>
        <authorList>
            <person name="Tassone E.E."/>
            <person name="Geib S.M."/>
            <person name="Hall B."/>
            <person name="Fabrick J.A."/>
            <person name="Brent C.S."/>
            <person name="Hull J.J."/>
        </authorList>
    </citation>
    <scope>NUCLEOTIDE SEQUENCE</scope>
</reference>
<proteinExistence type="inferred from homology"/>
<evidence type="ECO:0000256" key="7">
    <source>
        <dbReference type="PIRNR" id="PIRNR000862"/>
    </source>
</evidence>
<reference evidence="11" key="3">
    <citation type="submission" date="2014-09" db="EMBL/GenBank/DDBJ databases">
        <authorList>
            <person name="Magalhaes I.L.F."/>
            <person name="Oliveira U."/>
            <person name="Santos F.R."/>
            <person name="Vidigal T.H.D.A."/>
            <person name="Brescovit A.D."/>
            <person name="Santos A.J."/>
        </authorList>
    </citation>
    <scope>NUCLEOTIDE SEQUENCE</scope>
</reference>
<evidence type="ECO:0000256" key="3">
    <source>
        <dbReference type="ARBA" id="ARBA00022801"/>
    </source>
</evidence>
<evidence type="ECO:0000313" key="12">
    <source>
        <dbReference type="EMBL" id="JAQ12491.1"/>
    </source>
</evidence>
<dbReference type="Gene3D" id="3.40.50.1820">
    <property type="entry name" value="alpha/beta hydrolase"/>
    <property type="match status" value="1"/>
</dbReference>
<evidence type="ECO:0000256" key="1">
    <source>
        <dbReference type="ARBA" id="ARBA00010701"/>
    </source>
</evidence>
<feature type="active site" description="Charge relay system" evidence="8">
    <location>
        <position position="353"/>
    </location>
</feature>
<keyword evidence="2" id="KW-0732">Signal</keyword>
<dbReference type="GO" id="GO:0016042">
    <property type="term" value="P:lipid catabolic process"/>
    <property type="evidence" value="ECO:0007669"/>
    <property type="project" value="UniProtKB-KW"/>
</dbReference>
<reference evidence="10" key="1">
    <citation type="journal article" date="2014" name="PLoS ONE">
        <title>Transcriptome-Based Identification of ABC Transporters in the Western Tarnished Plant Bug Lygus hesperus.</title>
        <authorList>
            <person name="Hull J.J."/>
            <person name="Chaney K."/>
            <person name="Geib S.M."/>
            <person name="Fabrick J.A."/>
            <person name="Brent C.S."/>
            <person name="Walsh D."/>
            <person name="Lavine L.C."/>
        </authorList>
    </citation>
    <scope>NUCLEOTIDE SEQUENCE</scope>
</reference>
<keyword evidence="3 7" id="KW-0378">Hydrolase</keyword>
<evidence type="ECO:0000256" key="4">
    <source>
        <dbReference type="ARBA" id="ARBA00022963"/>
    </source>
</evidence>
<dbReference type="SUPFAM" id="SSF53474">
    <property type="entry name" value="alpha/beta-Hydrolases"/>
    <property type="match status" value="1"/>
</dbReference>
<dbReference type="EMBL" id="GBHO01040754">
    <property type="protein sequence ID" value="JAG02850.1"/>
    <property type="molecule type" value="Transcribed_RNA"/>
</dbReference>
<dbReference type="PIRSF" id="PIRSF000862">
    <property type="entry name" value="Steryl_ester_lip"/>
    <property type="match status" value="1"/>
</dbReference>
<feature type="active site" description="Charge relay system" evidence="8">
    <location>
        <position position="383"/>
    </location>
</feature>
<dbReference type="AlphaFoldDB" id="A0A0A9WDB0"/>
<reference evidence="10" key="2">
    <citation type="submission" date="2014-07" db="EMBL/GenBank/DDBJ databases">
        <authorList>
            <person name="Hull J."/>
        </authorList>
    </citation>
    <scope>NUCLEOTIDE SEQUENCE</scope>
</reference>
<dbReference type="InterPro" id="IPR006693">
    <property type="entry name" value="AB_hydrolase_lipase"/>
</dbReference>
<accession>A0A0A9WDB0</accession>
<keyword evidence="4 7" id="KW-0442">Lipid degradation</keyword>
<evidence type="ECO:0000313" key="11">
    <source>
        <dbReference type="EMBL" id="JAG61383.1"/>
    </source>
</evidence>
<sequence>MVKMNIYRGLFLFLVICRIGFSYSLQLTSVTTRIQDGGKPAKSMVDCVVPEGYPLEEYDVVTEDGYILGIYRIPYGRNNSSTKKRPPILLQHGLSADSSCFVMMTREKSLGFILADAGFDVWLSNARGNAYSKGHVTLDPVLNGSKFYDYSFHELGYYDLPSVIDFILNKTDNTQLRYIGHSQGTSEFFVMASTRPEYNAKIRVAATMAPVAFMGNTRGLFKILSHFAGFLDVLNEYFGINVLFKNLTNPWDATKFPASFIITTVGYNLMSAMSGYDDQQFNKSMIPVISEHRSSGVTIKQIKHYSQNIKSGNFAMFDYGSNENIKRYGQPAPPEYDLSKITARVNLHYAANDWVSRVPDVQKLNSHLPHSSLIEVPFDLFNHLDFLFAKDVKELLYDNLIKIML</sequence>
<dbReference type="Pfam" id="PF04083">
    <property type="entry name" value="Abhydro_lipase"/>
    <property type="match status" value="1"/>
</dbReference>
<gene>
    <name evidence="10" type="primary">Lip3_20</name>
    <name evidence="12" type="synonym">Lip3_11</name>
    <name evidence="10" type="ORF">CM83_40818</name>
    <name evidence="12" type="ORF">g.29114</name>
</gene>